<sequence length="300" mass="32698">MLFLFLRFKVPQPTAGRVKCAINPSPGPIDCPTIHPPPDRPSDGFAVNTNPRQLQLLDEVRSRQSTTVEQLAEILGVTLQTVRRDIQKLADAGLMVRFHGGVRVPSATVENLGHPQRQVLHAEGKSRIARAVAEAIPNGCSLILNIGTTTEAVAQALLKHRGLRVITNNLNVAAILSSNADCEVIVAGGVVRTRDRGIVGEAAVDFIRQFKVDIALIGISAIEPDGSLRDFDMREVKVAQTIIAQSREVWLAADHSKFHRQAMVELARLDQIDRLFTDTAPPAPFDALLREAEVQCVVAQ</sequence>
<feature type="domain" description="HTH deoR-type" evidence="5">
    <location>
        <begin position="49"/>
        <end position="104"/>
    </location>
</feature>
<evidence type="ECO:0000256" key="4">
    <source>
        <dbReference type="ARBA" id="ARBA00023163"/>
    </source>
</evidence>
<dbReference type="Pfam" id="PF00455">
    <property type="entry name" value="DeoRC"/>
    <property type="match status" value="1"/>
</dbReference>
<dbReference type="SUPFAM" id="SSF100950">
    <property type="entry name" value="NagB/RpiA/CoA transferase-like"/>
    <property type="match status" value="1"/>
</dbReference>
<proteinExistence type="predicted"/>
<organism evidence="6 7">
    <name type="scientific">Delftia lacustris</name>
    <dbReference type="NCBI Taxonomy" id="558537"/>
    <lineage>
        <taxon>Bacteria</taxon>
        <taxon>Pseudomonadati</taxon>
        <taxon>Pseudomonadota</taxon>
        <taxon>Betaproteobacteria</taxon>
        <taxon>Burkholderiales</taxon>
        <taxon>Comamonadaceae</taxon>
        <taxon>Delftia</taxon>
    </lineage>
</organism>
<evidence type="ECO:0000313" key="7">
    <source>
        <dbReference type="Proteomes" id="UP000183417"/>
    </source>
</evidence>
<keyword evidence="3" id="KW-0238">DNA-binding</keyword>
<evidence type="ECO:0000259" key="5">
    <source>
        <dbReference type="PROSITE" id="PS51000"/>
    </source>
</evidence>
<dbReference type="InterPro" id="IPR037171">
    <property type="entry name" value="NagB/RpiA_transferase-like"/>
</dbReference>
<dbReference type="InterPro" id="IPR001034">
    <property type="entry name" value="DeoR_HTH"/>
</dbReference>
<dbReference type="SUPFAM" id="SSF46785">
    <property type="entry name" value="Winged helix' DNA-binding domain"/>
    <property type="match status" value="1"/>
</dbReference>
<evidence type="ECO:0000313" key="6">
    <source>
        <dbReference type="EMBL" id="SDX83040.1"/>
    </source>
</evidence>
<dbReference type="InterPro" id="IPR018356">
    <property type="entry name" value="Tscrpt_reg_HTH_DeoR_CS"/>
</dbReference>
<dbReference type="AlphaFoldDB" id="A0A1H3EWM7"/>
<dbReference type="Gene3D" id="3.30.750.70">
    <property type="entry name" value="4-hydroxybutyrate coenzyme like domains"/>
    <property type="match status" value="1"/>
</dbReference>
<dbReference type="InterPro" id="IPR011991">
    <property type="entry name" value="ArsR-like_HTH"/>
</dbReference>
<dbReference type="Proteomes" id="UP000183417">
    <property type="component" value="Unassembled WGS sequence"/>
</dbReference>
<dbReference type="InterPro" id="IPR036388">
    <property type="entry name" value="WH-like_DNA-bd_sf"/>
</dbReference>
<keyword evidence="1" id="KW-0678">Repressor</keyword>
<dbReference type="InterPro" id="IPR014036">
    <property type="entry name" value="DeoR-like_C"/>
</dbReference>
<protein>
    <submittedName>
        <fullName evidence="6">Transcriptional regulator, DeoR family</fullName>
    </submittedName>
</protein>
<dbReference type="SMART" id="SM00420">
    <property type="entry name" value="HTH_DEOR"/>
    <property type="match status" value="1"/>
</dbReference>
<dbReference type="Gene3D" id="1.10.10.10">
    <property type="entry name" value="Winged helix-like DNA-binding domain superfamily/Winged helix DNA-binding domain"/>
    <property type="match status" value="1"/>
</dbReference>
<dbReference type="EMBL" id="FNPE01000001">
    <property type="protein sequence ID" value="SDX83040.1"/>
    <property type="molecule type" value="Genomic_DNA"/>
</dbReference>
<accession>A0A1H3EWM7</accession>
<reference evidence="6 7" key="1">
    <citation type="submission" date="2016-10" db="EMBL/GenBank/DDBJ databases">
        <authorList>
            <person name="de Groot N.N."/>
        </authorList>
    </citation>
    <scope>NUCLEOTIDE SEQUENCE [LARGE SCALE GENOMIC DNA]</scope>
    <source>
        <strain evidence="6 7">LMG 24775</strain>
    </source>
</reference>
<evidence type="ECO:0000256" key="1">
    <source>
        <dbReference type="ARBA" id="ARBA00022491"/>
    </source>
</evidence>
<dbReference type="GO" id="GO:0003677">
    <property type="term" value="F:DNA binding"/>
    <property type="evidence" value="ECO:0007669"/>
    <property type="project" value="UniProtKB-KW"/>
</dbReference>
<gene>
    <name evidence="6" type="ORF">SAMN05421547_101395</name>
</gene>
<dbReference type="PROSITE" id="PS00894">
    <property type="entry name" value="HTH_DEOR_1"/>
    <property type="match status" value="1"/>
</dbReference>
<dbReference type="Pfam" id="PF08220">
    <property type="entry name" value="HTH_DeoR"/>
    <property type="match status" value="1"/>
</dbReference>
<keyword evidence="2" id="KW-0805">Transcription regulation</keyword>
<dbReference type="PROSITE" id="PS51000">
    <property type="entry name" value="HTH_DEOR_2"/>
    <property type="match status" value="1"/>
</dbReference>
<dbReference type="InterPro" id="IPR050313">
    <property type="entry name" value="Carb_Metab_HTH_regulators"/>
</dbReference>
<dbReference type="SMART" id="SM01134">
    <property type="entry name" value="DeoRC"/>
    <property type="match status" value="1"/>
</dbReference>
<dbReference type="PANTHER" id="PTHR30363:SF4">
    <property type="entry name" value="GLYCEROL-3-PHOSPHATE REGULON REPRESSOR"/>
    <property type="match status" value="1"/>
</dbReference>
<evidence type="ECO:0000256" key="3">
    <source>
        <dbReference type="ARBA" id="ARBA00023125"/>
    </source>
</evidence>
<dbReference type="CDD" id="cd00090">
    <property type="entry name" value="HTH_ARSR"/>
    <property type="match status" value="1"/>
</dbReference>
<keyword evidence="4" id="KW-0804">Transcription</keyword>
<dbReference type="InterPro" id="IPR036390">
    <property type="entry name" value="WH_DNA-bd_sf"/>
</dbReference>
<dbReference type="GO" id="GO:0003700">
    <property type="term" value="F:DNA-binding transcription factor activity"/>
    <property type="evidence" value="ECO:0007669"/>
    <property type="project" value="InterPro"/>
</dbReference>
<dbReference type="PRINTS" id="PR00037">
    <property type="entry name" value="HTHLACR"/>
</dbReference>
<dbReference type="PANTHER" id="PTHR30363">
    <property type="entry name" value="HTH-TYPE TRANSCRIPTIONAL REGULATOR SRLR-RELATED"/>
    <property type="match status" value="1"/>
</dbReference>
<evidence type="ECO:0000256" key="2">
    <source>
        <dbReference type="ARBA" id="ARBA00023015"/>
    </source>
</evidence>
<name>A0A1H3EWM7_9BURK</name>